<dbReference type="Gene3D" id="3.40.50.2300">
    <property type="match status" value="1"/>
</dbReference>
<dbReference type="RefSeq" id="WP_317831988.1">
    <property type="nucleotide sequence ID" value="NZ_CP136920.1"/>
</dbReference>
<keyword evidence="2" id="KW-0238">DNA-binding</keyword>
<dbReference type="Proteomes" id="UP001304300">
    <property type="component" value="Chromosome"/>
</dbReference>
<dbReference type="SUPFAM" id="SSF46785">
    <property type="entry name" value="Winged helix' DNA-binding domain"/>
    <property type="match status" value="1"/>
</dbReference>
<accession>A0AAQ3QS34</accession>
<gene>
    <name evidence="5" type="ORF">RZN69_14995</name>
</gene>
<dbReference type="InterPro" id="IPR036388">
    <property type="entry name" value="WH-like_DNA-bd_sf"/>
</dbReference>
<dbReference type="AlphaFoldDB" id="A0AAQ3QS34"/>
<evidence type="ECO:0000259" key="4">
    <source>
        <dbReference type="PROSITE" id="PS50949"/>
    </source>
</evidence>
<keyword evidence="1" id="KW-0805">Transcription regulation</keyword>
<dbReference type="EMBL" id="CP136920">
    <property type="protein sequence ID" value="WOO39931.1"/>
    <property type="molecule type" value="Genomic_DNA"/>
</dbReference>
<protein>
    <recommendedName>
        <fullName evidence="4">HTH gntR-type domain-containing protein</fullName>
    </recommendedName>
</protein>
<evidence type="ECO:0000313" key="6">
    <source>
        <dbReference type="Proteomes" id="UP001304300"/>
    </source>
</evidence>
<keyword evidence="3" id="KW-0804">Transcription</keyword>
<dbReference type="InterPro" id="IPR028082">
    <property type="entry name" value="Peripla_BP_I"/>
</dbReference>
<evidence type="ECO:0000256" key="3">
    <source>
        <dbReference type="ARBA" id="ARBA00023163"/>
    </source>
</evidence>
<keyword evidence="6" id="KW-1185">Reference proteome</keyword>
<sequence>MAKKRTKRVAQIKETLIHKIKNERGRAGNFFLSNRELSTRYGVSYLTAHRLISELCDENYLHRAPRSGTYIAAESVWPNRIVLIFNFRGNTPNSFADQLLRKFQKRCKEEAIQCDIQWADDFDEYPEGGFPIVWGIDYNLREFLSSIHYGILLNERANAGISSTFTDSILIDNYSGGMIAAQIANSLPRKSGVLVLAGPQNGITVQERLNGVKKLIQEPRVIHLDGWQLEHARRGISEIDLEGVGAVVCLHDSAADAFHERFGNTLPVIRFGDKTLAKAQGDACVVIPWDKIVEQCIGIFKTRAQGESKAGQRYVFPTKIAGYQTWQKHWEAGDLQEVECDATMT</sequence>
<evidence type="ECO:0000256" key="2">
    <source>
        <dbReference type="ARBA" id="ARBA00023125"/>
    </source>
</evidence>
<dbReference type="InterPro" id="IPR000524">
    <property type="entry name" value="Tscrpt_reg_HTH_GntR"/>
</dbReference>
<feature type="domain" description="HTH gntR-type" evidence="4">
    <location>
        <begin position="6"/>
        <end position="74"/>
    </location>
</feature>
<evidence type="ECO:0000256" key="1">
    <source>
        <dbReference type="ARBA" id="ARBA00023015"/>
    </source>
</evidence>
<dbReference type="SUPFAM" id="SSF53822">
    <property type="entry name" value="Periplasmic binding protein-like I"/>
    <property type="match status" value="1"/>
</dbReference>
<proteinExistence type="predicted"/>
<dbReference type="Gene3D" id="1.10.10.10">
    <property type="entry name" value="Winged helix-like DNA-binding domain superfamily/Winged helix DNA-binding domain"/>
    <property type="match status" value="1"/>
</dbReference>
<dbReference type="GO" id="GO:0003700">
    <property type="term" value="F:DNA-binding transcription factor activity"/>
    <property type="evidence" value="ECO:0007669"/>
    <property type="project" value="InterPro"/>
</dbReference>
<name>A0AAQ3QS34_9BACT</name>
<organism evidence="5 6">
    <name type="scientific">Rubellicoccus peritrichatus</name>
    <dbReference type="NCBI Taxonomy" id="3080537"/>
    <lineage>
        <taxon>Bacteria</taxon>
        <taxon>Pseudomonadati</taxon>
        <taxon>Verrucomicrobiota</taxon>
        <taxon>Opitutia</taxon>
        <taxon>Puniceicoccales</taxon>
        <taxon>Cerasicoccaceae</taxon>
        <taxon>Rubellicoccus</taxon>
    </lineage>
</organism>
<dbReference type="PROSITE" id="PS50949">
    <property type="entry name" value="HTH_GNTR"/>
    <property type="match status" value="1"/>
</dbReference>
<dbReference type="InterPro" id="IPR036390">
    <property type="entry name" value="WH_DNA-bd_sf"/>
</dbReference>
<dbReference type="KEGG" id="puo:RZN69_14995"/>
<reference evidence="5 6" key="1">
    <citation type="submission" date="2023-10" db="EMBL/GenBank/DDBJ databases">
        <title>Rubellicoccus peritrichatus gen. nov., sp. nov., isolated from an algae of coral reef tank.</title>
        <authorList>
            <person name="Luo J."/>
        </authorList>
    </citation>
    <scope>NUCLEOTIDE SEQUENCE [LARGE SCALE GENOMIC DNA]</scope>
    <source>
        <strain evidence="5 6">CR14</strain>
    </source>
</reference>
<dbReference type="GO" id="GO:0003677">
    <property type="term" value="F:DNA binding"/>
    <property type="evidence" value="ECO:0007669"/>
    <property type="project" value="UniProtKB-KW"/>
</dbReference>
<evidence type="ECO:0000313" key="5">
    <source>
        <dbReference type="EMBL" id="WOO39931.1"/>
    </source>
</evidence>